<gene>
    <name evidence="11" type="ORF">COZ84_01455</name>
</gene>
<dbReference type="Proteomes" id="UP000229931">
    <property type="component" value="Unassembled WGS sequence"/>
</dbReference>
<dbReference type="PANTHER" id="PTHR37422">
    <property type="entry name" value="TEICHURONIC ACID BIOSYNTHESIS PROTEIN TUAE"/>
    <property type="match status" value="1"/>
</dbReference>
<feature type="transmembrane region" description="Helical" evidence="9">
    <location>
        <begin position="199"/>
        <end position="216"/>
    </location>
</feature>
<sequence>MNNYKITNILDKVLQWVLIAVTVTPLIFYKYFYYPFITGKVLFFRVLVLLGLLAWVVLVFLKKRIKFCTSPIWRVFLLLVMIMFLAAIFGVNFTRSFWGNIERAEGVVFWLFLLIYFSLLLYALKDIKMWRWFFRISLAVGIIVIGYGLLQDFGLLSAISTTGSRVSSTLGNPAYMGSYVLMHFFIALYLIIKDRPMGWKIFYGIAIALNLWAIFLTQTRGAVIGLLLGLLVWGGLSVFRGKNRQIKKLGAVGLVSLIILSLGAYFLRNTNLIQSNDTLKRVTSISLESYTVQTRLAAWRTSLEAFKTRPILGWGPENYGYAFSKYFPPEIYVESGSRIWFDKAHNVFFEFLVTTGVSGVVLYFGLIFLAIYYLFRSKRISVVTSNIFIALLLGHLTANMFVFDSVSTYILWLAVLAFIINIAGKGEEKEIEFKSGFKIILSLVVILLLYVSYVTDVLAMGQIRNLLYAEAYARDGQTEESYNFYLKALENNNSFTRFEITRELAVFVRNSAGSLPNYQAGPMYDKAIEEVKKSIDMDPEEIRHYYNLSQLYLKSYKIDSSRLQKVIDLGPKMIELAPRRAHTYYQIGEAYVLLKEYDQALENFQKAVELNPKVIDTYVNVYAVALLKGDQQLEETTRQKMELVEPDFFELESTLVRYLPLYKKAGREDLLAAALDKLIKINPEKVEYTSSLAIFYAEKGENKKAEEVIKTLLGRNAELDKQVDDFVKKIYNKEFKK</sequence>
<comment type="subcellular location">
    <subcellularLocation>
        <location evidence="1">Cell membrane</location>
        <topology evidence="1">Multi-pass membrane protein</topology>
    </subcellularLocation>
</comment>
<dbReference type="PANTHER" id="PTHR37422:SF13">
    <property type="entry name" value="LIPOPOLYSACCHARIDE BIOSYNTHESIS PROTEIN PA4999-RELATED"/>
    <property type="match status" value="1"/>
</dbReference>
<dbReference type="InterPro" id="IPR019734">
    <property type="entry name" value="TPR_rpt"/>
</dbReference>
<dbReference type="GO" id="GO:0005283">
    <property type="term" value="F:amino acid:sodium symporter activity"/>
    <property type="evidence" value="ECO:0007669"/>
    <property type="project" value="InterPro"/>
</dbReference>
<dbReference type="GO" id="GO:0005886">
    <property type="term" value="C:plasma membrane"/>
    <property type="evidence" value="ECO:0007669"/>
    <property type="project" value="UniProtKB-SubCell"/>
</dbReference>
<name>A0A2M7ILY1_9BACT</name>
<keyword evidence="6 9" id="KW-1133">Transmembrane helix</keyword>
<evidence type="ECO:0000256" key="7">
    <source>
        <dbReference type="ARBA" id="ARBA00023136"/>
    </source>
</evidence>
<keyword evidence="3" id="KW-0813">Transport</keyword>
<feature type="transmembrane region" description="Helical" evidence="9">
    <location>
        <begin position="107"/>
        <end position="125"/>
    </location>
</feature>
<evidence type="ECO:0000259" key="10">
    <source>
        <dbReference type="Pfam" id="PF04932"/>
    </source>
</evidence>
<evidence type="ECO:0000256" key="1">
    <source>
        <dbReference type="ARBA" id="ARBA00004651"/>
    </source>
</evidence>
<feature type="transmembrane region" description="Helical" evidence="9">
    <location>
        <begin position="12"/>
        <end position="29"/>
    </location>
</feature>
<protein>
    <recommendedName>
        <fullName evidence="10">O-antigen ligase-related domain-containing protein</fullName>
    </recommendedName>
</protein>
<comment type="caution">
    <text evidence="11">The sequence shown here is derived from an EMBL/GenBank/DDBJ whole genome shotgun (WGS) entry which is preliminary data.</text>
</comment>
<dbReference type="PROSITE" id="PS50005">
    <property type="entry name" value="TPR"/>
    <property type="match status" value="1"/>
</dbReference>
<evidence type="ECO:0000256" key="8">
    <source>
        <dbReference type="PROSITE-ProRule" id="PRU00339"/>
    </source>
</evidence>
<evidence type="ECO:0000313" key="12">
    <source>
        <dbReference type="Proteomes" id="UP000229931"/>
    </source>
</evidence>
<evidence type="ECO:0000256" key="4">
    <source>
        <dbReference type="ARBA" id="ARBA00022475"/>
    </source>
</evidence>
<dbReference type="PRINTS" id="PR00175">
    <property type="entry name" value="NAALASMPORT"/>
</dbReference>
<keyword evidence="8" id="KW-0802">TPR repeat</keyword>
<feature type="transmembrane region" description="Helical" evidence="9">
    <location>
        <begin position="170"/>
        <end position="192"/>
    </location>
</feature>
<evidence type="ECO:0000256" key="3">
    <source>
        <dbReference type="ARBA" id="ARBA00022448"/>
    </source>
</evidence>
<feature type="transmembrane region" description="Helical" evidence="9">
    <location>
        <begin position="436"/>
        <end position="455"/>
    </location>
</feature>
<feature type="repeat" description="TPR" evidence="8">
    <location>
        <begin position="581"/>
        <end position="614"/>
    </location>
</feature>
<comment type="similarity">
    <text evidence="2">Belongs to the alanine or glycine:cation symporter (AGCS) (TC 2.A.25) family.</text>
</comment>
<dbReference type="Pfam" id="PF00515">
    <property type="entry name" value="TPR_1"/>
    <property type="match status" value="1"/>
</dbReference>
<dbReference type="Gene3D" id="1.25.40.10">
    <property type="entry name" value="Tetratricopeptide repeat domain"/>
    <property type="match status" value="2"/>
</dbReference>
<evidence type="ECO:0000256" key="6">
    <source>
        <dbReference type="ARBA" id="ARBA00022989"/>
    </source>
</evidence>
<organism evidence="11 12">
    <name type="scientific">Candidatus Kuenenbacteria bacterium CG_4_8_14_3_um_filter_39_15</name>
    <dbReference type="NCBI Taxonomy" id="1974615"/>
    <lineage>
        <taxon>Bacteria</taxon>
        <taxon>Candidatus Kueneniibacteriota</taxon>
    </lineage>
</organism>
<dbReference type="InterPro" id="IPR011990">
    <property type="entry name" value="TPR-like_helical_dom_sf"/>
</dbReference>
<feature type="transmembrane region" description="Helical" evidence="9">
    <location>
        <begin position="382"/>
        <end position="403"/>
    </location>
</feature>
<dbReference type="PROSITE" id="PS50293">
    <property type="entry name" value="TPR_REGION"/>
    <property type="match status" value="1"/>
</dbReference>
<dbReference type="Pfam" id="PF04932">
    <property type="entry name" value="Wzy_C"/>
    <property type="match status" value="1"/>
</dbReference>
<feature type="transmembrane region" description="Helical" evidence="9">
    <location>
        <begin position="251"/>
        <end position="267"/>
    </location>
</feature>
<evidence type="ECO:0000256" key="9">
    <source>
        <dbReference type="SAM" id="Phobius"/>
    </source>
</evidence>
<dbReference type="InterPro" id="IPR007016">
    <property type="entry name" value="O-antigen_ligase-rel_domated"/>
</dbReference>
<accession>A0A2M7ILY1</accession>
<feature type="transmembrane region" description="Helical" evidence="9">
    <location>
        <begin position="41"/>
        <end position="61"/>
    </location>
</feature>
<feature type="transmembrane region" description="Helical" evidence="9">
    <location>
        <begin position="132"/>
        <end position="150"/>
    </location>
</feature>
<dbReference type="EMBL" id="PFHP01000028">
    <property type="protein sequence ID" value="PIW95813.1"/>
    <property type="molecule type" value="Genomic_DNA"/>
</dbReference>
<feature type="domain" description="O-antigen ligase-related" evidence="10">
    <location>
        <begin position="206"/>
        <end position="364"/>
    </location>
</feature>
<feature type="transmembrane region" description="Helical" evidence="9">
    <location>
        <begin position="409"/>
        <end position="424"/>
    </location>
</feature>
<keyword evidence="4" id="KW-1003">Cell membrane</keyword>
<reference evidence="12" key="1">
    <citation type="submission" date="2017-09" db="EMBL/GenBank/DDBJ databases">
        <title>Depth-based differentiation of microbial function through sediment-hosted aquifers and enrichment of novel symbionts in the deep terrestrial subsurface.</title>
        <authorList>
            <person name="Probst A.J."/>
            <person name="Ladd B."/>
            <person name="Jarett J.K."/>
            <person name="Geller-Mcgrath D.E."/>
            <person name="Sieber C.M.K."/>
            <person name="Emerson J.B."/>
            <person name="Anantharaman K."/>
            <person name="Thomas B.C."/>
            <person name="Malmstrom R."/>
            <person name="Stieglmeier M."/>
            <person name="Klingl A."/>
            <person name="Woyke T."/>
            <person name="Ryan C.M."/>
            <person name="Banfield J.F."/>
        </authorList>
    </citation>
    <scope>NUCLEOTIDE SEQUENCE [LARGE SCALE GENOMIC DNA]</scope>
</reference>
<dbReference type="AlphaFoldDB" id="A0A2M7ILY1"/>
<dbReference type="InterPro" id="IPR051533">
    <property type="entry name" value="WaaL-like"/>
</dbReference>
<evidence type="ECO:0000256" key="5">
    <source>
        <dbReference type="ARBA" id="ARBA00022692"/>
    </source>
</evidence>
<feature type="transmembrane region" description="Helical" evidence="9">
    <location>
        <begin position="73"/>
        <end position="95"/>
    </location>
</feature>
<keyword evidence="7 9" id="KW-0472">Membrane</keyword>
<feature type="transmembrane region" description="Helical" evidence="9">
    <location>
        <begin position="222"/>
        <end position="239"/>
    </location>
</feature>
<evidence type="ECO:0000256" key="2">
    <source>
        <dbReference type="ARBA" id="ARBA00009261"/>
    </source>
</evidence>
<proteinExistence type="inferred from homology"/>
<dbReference type="SUPFAM" id="SSF48452">
    <property type="entry name" value="TPR-like"/>
    <property type="match status" value="1"/>
</dbReference>
<dbReference type="InterPro" id="IPR001463">
    <property type="entry name" value="Na/Ala_symport"/>
</dbReference>
<evidence type="ECO:0000313" key="11">
    <source>
        <dbReference type="EMBL" id="PIW95813.1"/>
    </source>
</evidence>
<dbReference type="SMART" id="SM00028">
    <property type="entry name" value="TPR"/>
    <property type="match status" value="3"/>
</dbReference>
<feature type="transmembrane region" description="Helical" evidence="9">
    <location>
        <begin position="351"/>
        <end position="375"/>
    </location>
</feature>
<keyword evidence="5 9" id="KW-0812">Transmembrane</keyword>